<protein>
    <submittedName>
        <fullName evidence="7">Uncharacterized protein</fullName>
    </submittedName>
</protein>
<evidence type="ECO:0000256" key="1">
    <source>
        <dbReference type="ARBA" id="ARBA00001947"/>
    </source>
</evidence>
<feature type="region of interest" description="Disordered" evidence="6">
    <location>
        <begin position="258"/>
        <end position="306"/>
    </location>
</feature>
<name>A0A9W9WAY6_9EURO</name>
<dbReference type="Gene3D" id="3.40.50.720">
    <property type="entry name" value="NAD(P)-binding Rossmann-like Domain"/>
    <property type="match status" value="2"/>
</dbReference>
<dbReference type="Proteomes" id="UP001147747">
    <property type="component" value="Unassembled WGS sequence"/>
</dbReference>
<dbReference type="Gene3D" id="3.90.180.10">
    <property type="entry name" value="Medium-chain alcohol dehydrogenases, catalytic domain"/>
    <property type="match status" value="2"/>
</dbReference>
<dbReference type="OrthoDB" id="256333at2759"/>
<keyword evidence="8" id="KW-1185">Reference proteome</keyword>
<sequence>MVGDRVLIPDCPDNCLLDVKPEIIPALSVYGQGEDLGNLGGCQSEFVRVPVADKSMIILGEEHDHIEDKDFLVLTDIFPAAWIGVTWSDFEAGNMSSVTSRSGSKPQREPSAQMLARELDGVQRTVDFVEEECLNGKLKHEQSFVVAQAIKCTSVGGGVGVIGVHFALPTSNGVKRGNTISPTMDFPMTFFWEKNLTLRGGTVDSKLLVEPLLELVKNGGAKPGFVFSSTIDIEQASTAYRRFDDKLETKVMIKFPRDGKENGHVAPETSENGGLEKGANLHGGQWRGKTKRRSTSLQAAHKRANN</sequence>
<evidence type="ECO:0000256" key="5">
    <source>
        <dbReference type="ARBA" id="ARBA00023027"/>
    </source>
</evidence>
<dbReference type="SUPFAM" id="SSF51735">
    <property type="entry name" value="NAD(P)-binding Rossmann-fold domains"/>
    <property type="match status" value="1"/>
</dbReference>
<evidence type="ECO:0000313" key="8">
    <source>
        <dbReference type="Proteomes" id="UP001147747"/>
    </source>
</evidence>
<dbReference type="GO" id="GO:0046872">
    <property type="term" value="F:metal ion binding"/>
    <property type="evidence" value="ECO:0007669"/>
    <property type="project" value="UniProtKB-KW"/>
</dbReference>
<evidence type="ECO:0000256" key="6">
    <source>
        <dbReference type="SAM" id="MobiDB-lite"/>
    </source>
</evidence>
<evidence type="ECO:0000256" key="4">
    <source>
        <dbReference type="ARBA" id="ARBA00022833"/>
    </source>
</evidence>
<feature type="compositionally biased region" description="Basic residues" evidence="6">
    <location>
        <begin position="288"/>
        <end position="306"/>
    </location>
</feature>
<comment type="cofactor">
    <cofactor evidence="1">
        <name>Zn(2+)</name>
        <dbReference type="ChEBI" id="CHEBI:29105"/>
    </cofactor>
</comment>
<dbReference type="GeneID" id="81364304"/>
<dbReference type="PANTHER" id="PTHR42813:SF3">
    <property type="entry name" value="GLUTATHIONE-INDEPENDENT FORMALDEHYDE DEHYDROGENASE"/>
    <property type="match status" value="1"/>
</dbReference>
<dbReference type="AlphaFoldDB" id="A0A9W9WAY6"/>
<organism evidence="7 8">
    <name type="scientific">Penicillium cosmopolitanum</name>
    <dbReference type="NCBI Taxonomy" id="1131564"/>
    <lineage>
        <taxon>Eukaryota</taxon>
        <taxon>Fungi</taxon>
        <taxon>Dikarya</taxon>
        <taxon>Ascomycota</taxon>
        <taxon>Pezizomycotina</taxon>
        <taxon>Eurotiomycetes</taxon>
        <taxon>Eurotiomycetidae</taxon>
        <taxon>Eurotiales</taxon>
        <taxon>Aspergillaceae</taxon>
        <taxon>Penicillium</taxon>
    </lineage>
</organism>
<gene>
    <name evidence="7" type="ORF">N7509_000687</name>
</gene>
<comment type="similarity">
    <text evidence="2">Belongs to the zinc-containing alcohol dehydrogenase family.</text>
</comment>
<evidence type="ECO:0000256" key="2">
    <source>
        <dbReference type="ARBA" id="ARBA00008072"/>
    </source>
</evidence>
<keyword evidence="5" id="KW-0520">NAD</keyword>
<reference evidence="7" key="1">
    <citation type="submission" date="2022-12" db="EMBL/GenBank/DDBJ databases">
        <authorList>
            <person name="Petersen C."/>
        </authorList>
    </citation>
    <scope>NUCLEOTIDE SEQUENCE</scope>
    <source>
        <strain evidence="7">IBT 29677</strain>
    </source>
</reference>
<evidence type="ECO:0000313" key="7">
    <source>
        <dbReference type="EMBL" id="KAJ5414060.1"/>
    </source>
</evidence>
<accession>A0A9W9WAY6</accession>
<dbReference type="InterPro" id="IPR036291">
    <property type="entry name" value="NAD(P)-bd_dom_sf"/>
</dbReference>
<comment type="caution">
    <text evidence="7">The sequence shown here is derived from an EMBL/GenBank/DDBJ whole genome shotgun (WGS) entry which is preliminary data.</text>
</comment>
<reference evidence="7" key="2">
    <citation type="journal article" date="2023" name="IMA Fungus">
        <title>Comparative genomic study of the Penicillium genus elucidates a diverse pangenome and 15 lateral gene transfer events.</title>
        <authorList>
            <person name="Petersen C."/>
            <person name="Sorensen T."/>
            <person name="Nielsen M.R."/>
            <person name="Sondergaard T.E."/>
            <person name="Sorensen J.L."/>
            <person name="Fitzpatrick D.A."/>
            <person name="Frisvad J.C."/>
            <person name="Nielsen K.L."/>
        </authorList>
    </citation>
    <scope>NUCLEOTIDE SEQUENCE</scope>
    <source>
        <strain evidence="7">IBT 29677</strain>
    </source>
</reference>
<keyword evidence="3" id="KW-0479">Metal-binding</keyword>
<dbReference type="PANTHER" id="PTHR42813">
    <property type="entry name" value="ZINC-TYPE ALCOHOL DEHYDROGENASE-LIKE"/>
    <property type="match status" value="1"/>
</dbReference>
<evidence type="ECO:0000256" key="3">
    <source>
        <dbReference type="ARBA" id="ARBA00022723"/>
    </source>
</evidence>
<dbReference type="EMBL" id="JAPZBU010000003">
    <property type="protein sequence ID" value="KAJ5414060.1"/>
    <property type="molecule type" value="Genomic_DNA"/>
</dbReference>
<keyword evidence="4" id="KW-0862">Zinc</keyword>
<dbReference type="RefSeq" id="XP_056493906.1">
    <property type="nucleotide sequence ID" value="XM_056625324.1"/>
</dbReference>
<proteinExistence type="inferred from homology"/>